<keyword evidence="3" id="KW-1185">Reference proteome</keyword>
<dbReference type="PANTHER" id="PTHR31912">
    <property type="entry name" value="IP13529P"/>
    <property type="match status" value="1"/>
</dbReference>
<comment type="caution">
    <text evidence="2">The sequence shown here is derived from an EMBL/GenBank/DDBJ whole genome shotgun (WGS) entry which is preliminary data.</text>
</comment>
<proteinExistence type="predicted"/>
<feature type="compositionally biased region" description="Basic and acidic residues" evidence="1">
    <location>
        <begin position="981"/>
        <end position="997"/>
    </location>
</feature>
<dbReference type="AlphaFoldDB" id="A0A8H6XF89"/>
<reference evidence="2" key="1">
    <citation type="submission" date="2020-05" db="EMBL/GenBank/DDBJ databases">
        <title>Mycena genomes resolve the evolution of fungal bioluminescence.</title>
        <authorList>
            <person name="Tsai I.J."/>
        </authorList>
    </citation>
    <scope>NUCLEOTIDE SEQUENCE</scope>
    <source>
        <strain evidence="2">160909Yilan</strain>
    </source>
</reference>
<feature type="region of interest" description="Disordered" evidence="1">
    <location>
        <begin position="977"/>
        <end position="1027"/>
    </location>
</feature>
<feature type="compositionally biased region" description="Basic and acidic residues" evidence="1">
    <location>
        <begin position="62"/>
        <end position="71"/>
    </location>
</feature>
<dbReference type="OrthoDB" id="2506088at2759"/>
<name>A0A8H6XF89_9AGAR</name>
<evidence type="ECO:0000313" key="2">
    <source>
        <dbReference type="EMBL" id="KAF7339456.1"/>
    </source>
</evidence>
<gene>
    <name evidence="2" type="ORF">MSAN_02159900</name>
</gene>
<evidence type="ECO:0000256" key="1">
    <source>
        <dbReference type="SAM" id="MobiDB-lite"/>
    </source>
</evidence>
<organism evidence="2 3">
    <name type="scientific">Mycena sanguinolenta</name>
    <dbReference type="NCBI Taxonomy" id="230812"/>
    <lineage>
        <taxon>Eukaryota</taxon>
        <taxon>Fungi</taxon>
        <taxon>Dikarya</taxon>
        <taxon>Basidiomycota</taxon>
        <taxon>Agaricomycotina</taxon>
        <taxon>Agaricomycetes</taxon>
        <taxon>Agaricomycetidae</taxon>
        <taxon>Agaricales</taxon>
        <taxon>Marasmiineae</taxon>
        <taxon>Mycenaceae</taxon>
        <taxon>Mycena</taxon>
    </lineage>
</organism>
<dbReference type="EMBL" id="JACAZH010000031">
    <property type="protein sequence ID" value="KAF7339456.1"/>
    <property type="molecule type" value="Genomic_DNA"/>
</dbReference>
<protein>
    <submittedName>
        <fullName evidence="2">Uncharacterized protein</fullName>
    </submittedName>
</protein>
<sequence>MGRKTKDLPDFIEEHPETKHIRCRICQENDPMNFGKWILRHSLIGHLQSDVHSAQVLRQAARRQEEEENARRPRSVYSGPEASLAESPNTVSHSQYPAMFDAEDGYSHSPTYADFEAAGLDVPIVPTYMPLYDPNDEQTRLKVEVEKMLSQSDQNADDNDIALPDTTSLQDIENEEDELDDDLAYTQVPLESAYSPHPNKVDFANPEVSKHLQFYPEETTGPVSEVWQAERWKEFKPSELTPMYACGPRQFYIDEVAILKNGWLVIPTAWIKREGALCADCVQVMPAEGGWVIGTQVYSFAASQFAYNYHDVVESVGGEIKWAESIEAPKMPNPLRELAQGDDLYVVMVPIWADDVSGNKSKQYNKHINMYLANSNLPGQLLQQEYFVRFVSTSPHATSPEQFSALKEQIQATHSNPIPCYNAETHRNCRIILRVPSLPADNPQQSEEASHMGGNANCGCRRCKAGGTHEVTESDAGYHNMHYAGIPRLAAETKKTLEDQIDLAMYGVEAPITRLQTATGVKDKVAQYWIDILLKKSREIKANNPGRTAESIKRELEIWLSQQPGDKVNPLLDISGLDPNHDTPVEILHTILLGIIKYVWYMLHSGWTDDQRNLFVVRLQSTDIDGLTIPPIRAAYMMQYRNGLIGKHFKTLMQTMIFHVHDLVSPELFALVKAVSHLGTVLWVHEIDDMAQYTSDLSTLIGNVLDAFGDQDSAKILLKIKLHLLPHIVEDVRRFGPPIRNSTEVFECFNAIFCLCSILSNHQAPSRDIAMKFASMDRLKHILSGGFWKVDNDWVCAGPNVLAVLKNMPIIQRHLGWVPPRTVITGRIQELLLPESRAEGVPNGVVTLERFLVSETLHPDFGMPVLQKPADTTLQTVVVLANAVMFRFSAAHDCRLVKCDPTALRPVRQERQETSQTIKILAHRDDEHFVINMAALHNATLLRRNLPVALTVPRPLYVDREAHHHLVAIHLRTSQTAKRARTQEKRRATLKAKRDAQADLDTSDEEESDEDDEDVESEAPKRKRTRQ</sequence>
<dbReference type="PANTHER" id="PTHR31912:SF34">
    <property type="entry name" value="NOTOCHORD-RELATED PROTEIN"/>
    <property type="match status" value="1"/>
</dbReference>
<feature type="compositionally biased region" description="Acidic residues" evidence="1">
    <location>
        <begin position="1001"/>
        <end position="1017"/>
    </location>
</feature>
<dbReference type="Proteomes" id="UP000623467">
    <property type="component" value="Unassembled WGS sequence"/>
</dbReference>
<accession>A0A8H6XF89</accession>
<feature type="region of interest" description="Disordered" evidence="1">
    <location>
        <begin position="58"/>
        <end position="92"/>
    </location>
</feature>
<evidence type="ECO:0000313" key="3">
    <source>
        <dbReference type="Proteomes" id="UP000623467"/>
    </source>
</evidence>